<comment type="caution">
    <text evidence="6">The sequence shown here is derived from an EMBL/GenBank/DDBJ whole genome shotgun (WGS) entry which is preliminary data.</text>
</comment>
<organism evidence="6 7">
    <name type="scientific">Oceanobacillus indicireducens</name>
    <dbReference type="NCBI Taxonomy" id="1004261"/>
    <lineage>
        <taxon>Bacteria</taxon>
        <taxon>Bacillati</taxon>
        <taxon>Bacillota</taxon>
        <taxon>Bacilli</taxon>
        <taxon>Bacillales</taxon>
        <taxon>Bacillaceae</taxon>
        <taxon>Oceanobacillus</taxon>
    </lineage>
</organism>
<keyword evidence="7" id="KW-1185">Reference proteome</keyword>
<accession>A0A918D3J2</accession>
<keyword evidence="3 6" id="KW-0378">Hydrolase</keyword>
<evidence type="ECO:0000259" key="5">
    <source>
        <dbReference type="SMART" id="SM00849"/>
    </source>
</evidence>
<evidence type="ECO:0000256" key="1">
    <source>
        <dbReference type="ARBA" id="ARBA00001947"/>
    </source>
</evidence>
<dbReference type="PANTHER" id="PTHR46233">
    <property type="entry name" value="HYDROXYACYLGLUTATHIONE HYDROLASE GLOC"/>
    <property type="match status" value="1"/>
</dbReference>
<dbReference type="InterPro" id="IPR036866">
    <property type="entry name" value="RibonucZ/Hydroxyglut_hydro"/>
</dbReference>
<dbReference type="RefSeq" id="WP_188858701.1">
    <property type="nucleotide sequence ID" value="NZ_BMOS01000029.1"/>
</dbReference>
<dbReference type="AlphaFoldDB" id="A0A918D3J2"/>
<protein>
    <submittedName>
        <fullName evidence="6">Hydroxyacylglutathione hydrolase</fullName>
    </submittedName>
</protein>
<dbReference type="GO" id="GO:0016787">
    <property type="term" value="F:hydrolase activity"/>
    <property type="evidence" value="ECO:0007669"/>
    <property type="project" value="UniProtKB-KW"/>
</dbReference>
<dbReference type="SMART" id="SM00849">
    <property type="entry name" value="Lactamase_B"/>
    <property type="match status" value="1"/>
</dbReference>
<dbReference type="PANTHER" id="PTHR46233:SF3">
    <property type="entry name" value="HYDROXYACYLGLUTATHIONE HYDROLASE GLOC"/>
    <property type="match status" value="1"/>
</dbReference>
<sequence length="207" mass="22725">MEIKTMPVGMIGTNCYILSKDQHALIVDPGGDAEKIIQYIEGNGLTPLGILLTHAHFDHIGGLEAVRNKFQVNVYIHQAEQSWLTDPMLNGSHKLMGGEITATEAEITLEEGELTIGEFHFTVAHTPGHSPGSMSFIFTDSKQVFSGDALFNQGIGRTDLPGGDLPTLEHSITRKLYQLDDEYRVYPGHGPSTTIGFEKVNNPFFRG</sequence>
<evidence type="ECO:0000313" key="6">
    <source>
        <dbReference type="EMBL" id="GGN63863.1"/>
    </source>
</evidence>
<reference evidence="6" key="1">
    <citation type="journal article" date="2014" name="Int. J. Syst. Evol. Microbiol.">
        <title>Complete genome sequence of Corynebacterium casei LMG S-19264T (=DSM 44701T), isolated from a smear-ripened cheese.</title>
        <authorList>
            <consortium name="US DOE Joint Genome Institute (JGI-PGF)"/>
            <person name="Walter F."/>
            <person name="Albersmeier A."/>
            <person name="Kalinowski J."/>
            <person name="Ruckert C."/>
        </authorList>
    </citation>
    <scope>NUCLEOTIDE SEQUENCE</scope>
    <source>
        <strain evidence="6">JCM 17251</strain>
    </source>
</reference>
<dbReference type="InterPro" id="IPR001279">
    <property type="entry name" value="Metallo-B-lactamas"/>
</dbReference>
<dbReference type="CDD" id="cd06262">
    <property type="entry name" value="metallo-hydrolase-like_MBL-fold"/>
    <property type="match status" value="1"/>
</dbReference>
<keyword evidence="4" id="KW-0862">Zinc</keyword>
<proteinExistence type="predicted"/>
<dbReference type="Pfam" id="PF00753">
    <property type="entry name" value="Lactamase_B"/>
    <property type="match status" value="1"/>
</dbReference>
<keyword evidence="2" id="KW-0479">Metal-binding</keyword>
<name>A0A918D3J2_9BACI</name>
<dbReference type="EMBL" id="BMOS01000029">
    <property type="protein sequence ID" value="GGN63863.1"/>
    <property type="molecule type" value="Genomic_DNA"/>
</dbReference>
<dbReference type="InterPro" id="IPR051453">
    <property type="entry name" value="MBL_Glyoxalase_II"/>
</dbReference>
<dbReference type="SUPFAM" id="SSF56281">
    <property type="entry name" value="Metallo-hydrolase/oxidoreductase"/>
    <property type="match status" value="1"/>
</dbReference>
<evidence type="ECO:0000256" key="4">
    <source>
        <dbReference type="ARBA" id="ARBA00022833"/>
    </source>
</evidence>
<comment type="cofactor">
    <cofactor evidence="1">
        <name>Zn(2+)</name>
        <dbReference type="ChEBI" id="CHEBI:29105"/>
    </cofactor>
</comment>
<dbReference type="Proteomes" id="UP000624041">
    <property type="component" value="Unassembled WGS sequence"/>
</dbReference>
<evidence type="ECO:0000313" key="7">
    <source>
        <dbReference type="Proteomes" id="UP000624041"/>
    </source>
</evidence>
<evidence type="ECO:0000256" key="3">
    <source>
        <dbReference type="ARBA" id="ARBA00022801"/>
    </source>
</evidence>
<gene>
    <name evidence="6" type="ORF">GCM10007971_31160</name>
</gene>
<reference evidence="6" key="2">
    <citation type="submission" date="2020-09" db="EMBL/GenBank/DDBJ databases">
        <authorList>
            <person name="Sun Q."/>
            <person name="Ohkuma M."/>
        </authorList>
    </citation>
    <scope>NUCLEOTIDE SEQUENCE</scope>
    <source>
        <strain evidence="6">JCM 17251</strain>
    </source>
</reference>
<dbReference type="Gene3D" id="3.60.15.10">
    <property type="entry name" value="Ribonuclease Z/Hydroxyacylglutathione hydrolase-like"/>
    <property type="match status" value="1"/>
</dbReference>
<feature type="domain" description="Metallo-beta-lactamase" evidence="5">
    <location>
        <begin position="12"/>
        <end position="189"/>
    </location>
</feature>
<evidence type="ECO:0000256" key="2">
    <source>
        <dbReference type="ARBA" id="ARBA00022723"/>
    </source>
</evidence>
<dbReference type="GO" id="GO:0046872">
    <property type="term" value="F:metal ion binding"/>
    <property type="evidence" value="ECO:0007669"/>
    <property type="project" value="UniProtKB-KW"/>
</dbReference>